<protein>
    <submittedName>
        <fullName evidence="2">Uncharacterized protein</fullName>
    </submittedName>
</protein>
<dbReference type="Proteomes" id="UP000629365">
    <property type="component" value="Unassembled WGS sequence"/>
</dbReference>
<evidence type="ECO:0000313" key="2">
    <source>
        <dbReference type="EMBL" id="GGD76678.1"/>
    </source>
</evidence>
<proteinExistence type="predicted"/>
<gene>
    <name evidence="2" type="ORF">GCM10007269_19540</name>
</gene>
<evidence type="ECO:0000256" key="1">
    <source>
        <dbReference type="SAM" id="Phobius"/>
    </source>
</evidence>
<dbReference type="RefSeq" id="WP_188436405.1">
    <property type="nucleotide sequence ID" value="NZ_BMCM01000003.1"/>
</dbReference>
<organism evidence="2 3">
    <name type="scientific">Microbacterium murale</name>
    <dbReference type="NCBI Taxonomy" id="1081040"/>
    <lineage>
        <taxon>Bacteria</taxon>
        <taxon>Bacillati</taxon>
        <taxon>Actinomycetota</taxon>
        <taxon>Actinomycetes</taxon>
        <taxon>Micrococcales</taxon>
        <taxon>Microbacteriaceae</taxon>
        <taxon>Microbacterium</taxon>
    </lineage>
</organism>
<evidence type="ECO:0000313" key="3">
    <source>
        <dbReference type="Proteomes" id="UP000629365"/>
    </source>
</evidence>
<keyword evidence="1" id="KW-0812">Transmembrane</keyword>
<sequence>MPDESKKYIFTPVILIVGVLSSLVTIVVAVVQSGERINENAVWALWASIVLLIIGVMILGARLAGAKAAAEGATAEATAARSDGEQTKADAVAAIGRERTEATRARKAAEDASAALEDLRNSAQVAAKTALGEQDRSLAQTLYAYASDPATLTELAEFFAYQIPRRLVRQIEELSRLPLTRAAHDAELEEQFNGLVEAAAAWLRLFAEVASADGDDMYSTRLTEWVSQPGYKQHMALSDKLGALGDDLRDKLMGYQKYYASL</sequence>
<feature type="transmembrane region" description="Helical" evidence="1">
    <location>
        <begin position="12"/>
        <end position="31"/>
    </location>
</feature>
<keyword evidence="1" id="KW-1133">Transmembrane helix</keyword>
<keyword evidence="1" id="KW-0472">Membrane</keyword>
<accession>A0ABQ1RR25</accession>
<feature type="transmembrane region" description="Helical" evidence="1">
    <location>
        <begin position="43"/>
        <end position="61"/>
    </location>
</feature>
<reference evidence="3" key="1">
    <citation type="journal article" date="2019" name="Int. J. Syst. Evol. Microbiol.">
        <title>The Global Catalogue of Microorganisms (GCM) 10K type strain sequencing project: providing services to taxonomists for standard genome sequencing and annotation.</title>
        <authorList>
            <consortium name="The Broad Institute Genomics Platform"/>
            <consortium name="The Broad Institute Genome Sequencing Center for Infectious Disease"/>
            <person name="Wu L."/>
            <person name="Ma J."/>
        </authorList>
    </citation>
    <scope>NUCLEOTIDE SEQUENCE [LARGE SCALE GENOMIC DNA]</scope>
    <source>
        <strain evidence="3">CCM 7640</strain>
    </source>
</reference>
<comment type="caution">
    <text evidence="2">The sequence shown here is derived from an EMBL/GenBank/DDBJ whole genome shotgun (WGS) entry which is preliminary data.</text>
</comment>
<name>A0ABQ1RR25_9MICO</name>
<dbReference type="EMBL" id="BMCM01000003">
    <property type="protein sequence ID" value="GGD76678.1"/>
    <property type="molecule type" value="Genomic_DNA"/>
</dbReference>
<keyword evidence="3" id="KW-1185">Reference proteome</keyword>